<dbReference type="EMBL" id="AJWY01012735">
    <property type="protein sequence ID" value="EKC49108.1"/>
    <property type="molecule type" value="Genomic_DNA"/>
</dbReference>
<feature type="domain" description="UPF0313" evidence="7">
    <location>
        <begin position="6"/>
        <end position="109"/>
    </location>
</feature>
<reference evidence="8" key="1">
    <citation type="journal article" date="2013" name="Environ. Microbiol.">
        <title>Microbiota from the distal guts of lean and obese adolescents exhibit partial functional redundancy besides clear differences in community structure.</title>
        <authorList>
            <person name="Ferrer M."/>
            <person name="Ruiz A."/>
            <person name="Lanza F."/>
            <person name="Haange S.B."/>
            <person name="Oberbach A."/>
            <person name="Till H."/>
            <person name="Bargiela R."/>
            <person name="Campoy C."/>
            <person name="Segura M.T."/>
            <person name="Richter M."/>
            <person name="von Bergen M."/>
            <person name="Seifert J."/>
            <person name="Suarez A."/>
        </authorList>
    </citation>
    <scope>NUCLEOTIDE SEQUENCE</scope>
</reference>
<evidence type="ECO:0000256" key="1">
    <source>
        <dbReference type="ARBA" id="ARBA00022485"/>
    </source>
</evidence>
<evidence type="ECO:0000256" key="5">
    <source>
        <dbReference type="ARBA" id="ARBA00023014"/>
    </source>
</evidence>
<dbReference type="GO" id="GO:0046872">
    <property type="term" value="F:metal ion binding"/>
    <property type="evidence" value="ECO:0007669"/>
    <property type="project" value="UniProtKB-KW"/>
</dbReference>
<dbReference type="Pfam" id="PF08497">
    <property type="entry name" value="Radical_SAM_N"/>
    <property type="match status" value="1"/>
</dbReference>
<proteinExistence type="predicted"/>
<sequence>MVSYLVTKEEMIALGWDSPDFVYVSGDAYVDHPSFGAAIITRVLASQGFRVCMLSQPNWKNTCDFMRFGRPKYGFLLSSGNIDSMVAHYTVAKKPRSKDAYSPGGKMGKDLIEP</sequence>
<evidence type="ECO:0000313" key="8">
    <source>
        <dbReference type="EMBL" id="EKC49108.1"/>
    </source>
</evidence>
<gene>
    <name evidence="8" type="ORF">LEA_18558</name>
</gene>
<keyword evidence="2" id="KW-0949">S-adenosyl-L-methionine</keyword>
<evidence type="ECO:0000256" key="2">
    <source>
        <dbReference type="ARBA" id="ARBA00022691"/>
    </source>
</evidence>
<name>K1RUQ0_9ZZZZ</name>
<accession>K1RUQ0</accession>
<dbReference type="GO" id="GO:0051539">
    <property type="term" value="F:4 iron, 4 sulfur cluster binding"/>
    <property type="evidence" value="ECO:0007669"/>
    <property type="project" value="UniProtKB-KW"/>
</dbReference>
<evidence type="ECO:0000256" key="4">
    <source>
        <dbReference type="ARBA" id="ARBA00023004"/>
    </source>
</evidence>
<keyword evidence="4" id="KW-0408">Iron</keyword>
<comment type="caution">
    <text evidence="8">The sequence shown here is derived from an EMBL/GenBank/DDBJ whole genome shotgun (WGS) entry which is preliminary data.</text>
</comment>
<evidence type="ECO:0000256" key="3">
    <source>
        <dbReference type="ARBA" id="ARBA00022723"/>
    </source>
</evidence>
<organism evidence="8">
    <name type="scientific">human gut metagenome</name>
    <dbReference type="NCBI Taxonomy" id="408170"/>
    <lineage>
        <taxon>unclassified sequences</taxon>
        <taxon>metagenomes</taxon>
        <taxon>organismal metagenomes</taxon>
    </lineage>
</organism>
<keyword evidence="1" id="KW-0004">4Fe-4S</keyword>
<dbReference type="AlphaFoldDB" id="K1RUQ0"/>
<evidence type="ECO:0000259" key="7">
    <source>
        <dbReference type="Pfam" id="PF08497"/>
    </source>
</evidence>
<dbReference type="InterPro" id="IPR013704">
    <property type="entry name" value="UPF0313_N"/>
</dbReference>
<keyword evidence="3" id="KW-0479">Metal-binding</keyword>
<dbReference type="InterPro" id="IPR022946">
    <property type="entry name" value="UPF0313"/>
</dbReference>
<evidence type="ECO:0000256" key="6">
    <source>
        <dbReference type="SAM" id="MobiDB-lite"/>
    </source>
</evidence>
<dbReference type="PANTHER" id="PTHR32331:SF0">
    <property type="entry name" value="UPF0313 PROTEIN YGIQ"/>
    <property type="match status" value="1"/>
</dbReference>
<keyword evidence="5" id="KW-0411">Iron-sulfur</keyword>
<dbReference type="PANTHER" id="PTHR32331">
    <property type="entry name" value="UPF0313 PROTEIN YGIQ"/>
    <property type="match status" value="1"/>
</dbReference>
<feature type="region of interest" description="Disordered" evidence="6">
    <location>
        <begin position="95"/>
        <end position="114"/>
    </location>
</feature>
<protein>
    <submittedName>
        <fullName evidence="8">Protein containing Radical SAM</fullName>
    </submittedName>
</protein>